<dbReference type="Ensembl" id="ENSCCRT00000094003.2">
    <property type="protein sequence ID" value="ENSCCRP00000086528.2"/>
    <property type="gene ID" value="ENSCCRG00000047133.2"/>
</dbReference>
<organism evidence="7 8">
    <name type="scientific">Cyprinus carpio carpio</name>
    <dbReference type="NCBI Taxonomy" id="630221"/>
    <lineage>
        <taxon>Eukaryota</taxon>
        <taxon>Metazoa</taxon>
        <taxon>Chordata</taxon>
        <taxon>Craniata</taxon>
        <taxon>Vertebrata</taxon>
        <taxon>Euteleostomi</taxon>
        <taxon>Actinopterygii</taxon>
        <taxon>Neopterygii</taxon>
        <taxon>Teleostei</taxon>
        <taxon>Ostariophysi</taxon>
        <taxon>Cypriniformes</taxon>
        <taxon>Cyprinidae</taxon>
        <taxon>Cyprininae</taxon>
        <taxon>Cyprinus</taxon>
    </lineage>
</organism>
<dbReference type="OMA" id="SSHCENE"/>
<keyword evidence="8" id="KW-1185">Reference proteome</keyword>
<dbReference type="Proteomes" id="UP001108240">
    <property type="component" value="Unplaced"/>
</dbReference>
<accession>A0A8C1F4J7</accession>
<dbReference type="PANTHER" id="PTHR13137">
    <property type="entry name" value="DC11 ACN9 HOMOLOG"/>
    <property type="match status" value="1"/>
</dbReference>
<dbReference type="PANTHER" id="PTHR13137:SF6">
    <property type="entry name" value="SUCCINATE DEHYDROGENASE ASSEMBLY FACTOR 3, MITOCHONDRIAL"/>
    <property type="match status" value="1"/>
</dbReference>
<proteinExistence type="inferred from homology"/>
<sequence>MAPAAHVSAVRSLYKRILLLHRFMPIDLRALGDQYVKDEFRRHKTASAEEVTRFMAEWQVVSSHCENEMDMKWKPLHCKRNCLYKRCYQISSSLMSQENSLLKPSTRWQHLPKFCSSMKNNYKDTLQTQVLEAAGNKKLVFGCDLSEEKLKDLQDEQIGQLYELMLESTKPNRQFDIQEEGTPK</sequence>
<dbReference type="GO" id="GO:0034553">
    <property type="term" value="P:mitochondrial respiratory chain complex II assembly"/>
    <property type="evidence" value="ECO:0007669"/>
    <property type="project" value="UniProtKB-UniRule"/>
</dbReference>
<comment type="subcellular location">
    <subcellularLocation>
        <location evidence="1 6">Mitochondrion matrix</location>
    </subcellularLocation>
</comment>
<name>A0A8C1F4J7_CYPCA</name>
<evidence type="ECO:0000256" key="4">
    <source>
        <dbReference type="ARBA" id="ARBA00023128"/>
    </source>
</evidence>
<evidence type="ECO:0000256" key="5">
    <source>
        <dbReference type="ARBA" id="ARBA00023186"/>
    </source>
</evidence>
<keyword evidence="3" id="KW-0809">Transit peptide</keyword>
<dbReference type="InterPro" id="IPR008381">
    <property type="entry name" value="SDHAF3/Sdh7"/>
</dbReference>
<reference evidence="7" key="2">
    <citation type="submission" date="2025-09" db="UniProtKB">
        <authorList>
            <consortium name="Ensembl"/>
        </authorList>
    </citation>
    <scope>IDENTIFICATION</scope>
</reference>
<comment type="subunit">
    <text evidence="6">Interacts with the iron-sulfur protein subunit within the SDH catalytic dimer.</text>
</comment>
<evidence type="ECO:0000313" key="7">
    <source>
        <dbReference type="Ensembl" id="ENSCCRP00000086528.2"/>
    </source>
</evidence>
<protein>
    <recommendedName>
        <fullName evidence="6">Succinate dehydrogenase assembly factor 3</fullName>
        <shortName evidence="6">SDH assembly factor 3</shortName>
        <shortName evidence="6">SDHAF3</shortName>
    </recommendedName>
</protein>
<dbReference type="CDD" id="cd20270">
    <property type="entry name" value="Complex1_LYR_SDHAF3_LYRM10"/>
    <property type="match status" value="1"/>
</dbReference>
<reference evidence="7" key="1">
    <citation type="submission" date="2025-08" db="UniProtKB">
        <authorList>
            <consortium name="Ensembl"/>
        </authorList>
    </citation>
    <scope>IDENTIFICATION</scope>
</reference>
<keyword evidence="4 6" id="KW-0496">Mitochondrion</keyword>
<dbReference type="Pfam" id="PF13233">
    <property type="entry name" value="Complex1_LYR_2"/>
    <property type="match status" value="1"/>
</dbReference>
<evidence type="ECO:0000313" key="8">
    <source>
        <dbReference type="Proteomes" id="UP001108240"/>
    </source>
</evidence>
<comment type="similarity">
    <text evidence="2 6">Belongs to the complex I LYR family. SDHAF3 subfamily.</text>
</comment>
<dbReference type="GO" id="GO:0006105">
    <property type="term" value="P:succinate metabolic process"/>
    <property type="evidence" value="ECO:0007669"/>
    <property type="project" value="TreeGrafter"/>
</dbReference>
<dbReference type="GeneTree" id="ENSGT00390000010029"/>
<keyword evidence="5 6" id="KW-0143">Chaperone</keyword>
<dbReference type="GO" id="GO:0005759">
    <property type="term" value="C:mitochondrial matrix"/>
    <property type="evidence" value="ECO:0007669"/>
    <property type="project" value="UniProtKB-SubCell"/>
</dbReference>
<evidence type="ECO:0000256" key="1">
    <source>
        <dbReference type="ARBA" id="ARBA00004305"/>
    </source>
</evidence>
<comment type="function">
    <text evidence="6">Plays an essential role in the assembly of succinate dehydrogenase (SDH), an enzyme complex (also referred to as respiratory complex II) that is a component of both the tricarboxylic acid (TCA) cycle and the mitochondrial electron transport chain, and which couples the oxidation of succinate to fumarate with the reduction of ubiquinone (coenzyme Q) to ubiquinol. Promotes maturation of the iron-sulfur protein subunit of the SDH catalytic dimer, protecting it from the deleterious effects of oxidants. May act together with SDHAF1.</text>
</comment>
<evidence type="ECO:0000256" key="6">
    <source>
        <dbReference type="RuleBase" id="RU368039"/>
    </source>
</evidence>
<evidence type="ECO:0000256" key="2">
    <source>
        <dbReference type="ARBA" id="ARBA00006020"/>
    </source>
</evidence>
<dbReference type="AlphaFoldDB" id="A0A8C1F4J7"/>
<evidence type="ECO:0000256" key="3">
    <source>
        <dbReference type="ARBA" id="ARBA00022946"/>
    </source>
</evidence>
<dbReference type="GO" id="GO:0005758">
    <property type="term" value="C:mitochondrial intermembrane space"/>
    <property type="evidence" value="ECO:0007669"/>
    <property type="project" value="TreeGrafter"/>
</dbReference>